<gene>
    <name evidence="2" type="ORF">ABIQ69_13125</name>
</gene>
<protein>
    <submittedName>
        <fullName evidence="2">Glycosyl hydrolase</fullName>
    </submittedName>
</protein>
<dbReference type="Gene3D" id="2.60.120.260">
    <property type="entry name" value="Galactose-binding domain-like"/>
    <property type="match status" value="1"/>
</dbReference>
<evidence type="ECO:0000313" key="2">
    <source>
        <dbReference type="EMBL" id="XBX81545.1"/>
    </source>
</evidence>
<dbReference type="InterPro" id="IPR053161">
    <property type="entry name" value="Ulvan_degrading_GH"/>
</dbReference>
<name>A0AAU7W4I0_9MICO</name>
<dbReference type="PANTHER" id="PTHR36848:SF2">
    <property type="entry name" value="SECRETED PROTEIN"/>
    <property type="match status" value="1"/>
</dbReference>
<reference evidence="2" key="1">
    <citation type="submission" date="2024-05" db="EMBL/GenBank/DDBJ databases">
        <authorList>
            <person name="Yu L."/>
        </authorList>
    </citation>
    <scope>NUCLEOTIDE SEQUENCE</scope>
    <source>
        <strain evidence="2">G08B096</strain>
    </source>
</reference>
<sequence length="1339" mass="143626">MISPQLDALFDAPPRRFGPTPLWWWSGAAVTEDRLAWQLERFDEGGIHNLVVINLAPAGPLFGALADDPPWFSETWWDRFRLTCEIAAERDLRVWFYDQIGFSGANLQGQITSVHPDAAGRSLRFREAAVADGRVPLHGGEALVGAFDPRGRRLDSAADGAVTGRDGEVVRVVVSAPTAFDYLAPDAVARIIDLVHGEYDRRVPEHLGRAIAGSFQDEAPAANAWTDRFAEEFRSRRGYDLLDHLPSLFEGASTEARKIRGDYHAVRAALAEEAFFRPLARWHEERGMLIGADQANPARAGYPTQATQLYTDYIRTHRWYGAVGSDHEGDAKIHSSIAHLYDHPRVWMESFHSSGWGGTLADTYDWLLPLLRSGANLYNPHATYFGTAGGWFEWAPPSTDWRQPYWEQYPAFSRAVARIASIMSWGVYDAEVAVLHPTATAQAGLTLDLPVDHFGDGILGGAAYSDLDAAQEHYLALVGSTNWFHPRIGALDRERVAFDVIDDDSLTREPLDGAAVRVSAQRYRAVVLPGATVLEEPTARRLLELLDAGGRVIVVGADPQFAAGRGGDDAVVAALVRHARLERQADAAAAARSLNELRGHAEADVPLLVRRSGRDGAALVTGAFPGASEPKGGTDPGAARGRAPLDPGRYARDRRVTVRARVDEAMVLDPATGVRSRPRVESDGDVSTISFGTGGAPAVILVWREADGGGGADHGSDRSPAVDLAPVVPERGRERRVPVDVPWTGELRPTLDNTWGDFALPVGTDVAALQIWSFDWQERGAGGDEFDDGGWLRVRATFGERVRTLGPVPVEHAPGPLSATEVAAVLAGDRALAGADWTRRVHSTSRGAADLGRGTLGNKGIVPEGFVRLPAGGAGEVALVRTIVETGLRGEVELVVGAGADKQVWWNGELVAATSANTARAVVSVTDPTNVLEYRLGASRNRRAVANADEVLESWFTLAPAGDFGERPVFMRLPERLRPDGSARFTAEIELPEDARAARLIVGAAVGATISVDGAVVARQAKVEYYEETWGATPAYFAHDVTGLLGAGRHRVEVELESTRVDDVVLVDLVATTSDGAVALVSGPGWQVEADGRSGESVEHLGHWDEPASTHAVLRAHPLPDVGWLRGEPVLGTGVPGFRTTDDVVPAAQVLRFTVPAGSTEIEIPLRLPARVWVDGAEVPVSAGRIAIERPLDAPGTVLVRTAETVFARGGSALAGPVRVRTAPAPIELGDWRDIGLGSWSGGVRYTARIEVAGDAPAAALELGRVQGSVRVEVDGEVVADLFCAPYRVELGDRRGELEVSVTVYTTLAPFLAESTPTAWAFPEQLGSGLIGPVTLVTS</sequence>
<dbReference type="Gene3D" id="3.40.50.880">
    <property type="match status" value="1"/>
</dbReference>
<dbReference type="EMBL" id="CP158374">
    <property type="protein sequence ID" value="XBX81545.1"/>
    <property type="molecule type" value="Genomic_DNA"/>
</dbReference>
<dbReference type="InterPro" id="IPR029062">
    <property type="entry name" value="Class_I_gatase-like"/>
</dbReference>
<proteinExistence type="predicted"/>
<evidence type="ECO:0000256" key="1">
    <source>
        <dbReference type="SAM" id="MobiDB-lite"/>
    </source>
</evidence>
<organism evidence="2">
    <name type="scientific">Agromyces sp. G08B096</name>
    <dbReference type="NCBI Taxonomy" id="3156399"/>
    <lineage>
        <taxon>Bacteria</taxon>
        <taxon>Bacillati</taxon>
        <taxon>Actinomycetota</taxon>
        <taxon>Actinomycetes</taxon>
        <taxon>Micrococcales</taxon>
        <taxon>Microbacteriaceae</taxon>
        <taxon>Agromyces</taxon>
    </lineage>
</organism>
<accession>A0AAU7W4I0</accession>
<dbReference type="PANTHER" id="PTHR36848">
    <property type="entry name" value="DNA-BINDING PROTEIN (PUTATIVE SECRETED PROTEIN)-RELATED"/>
    <property type="match status" value="1"/>
</dbReference>
<feature type="region of interest" description="Disordered" evidence="1">
    <location>
        <begin position="621"/>
        <end position="648"/>
    </location>
</feature>
<dbReference type="Pfam" id="PF17132">
    <property type="entry name" value="Glyco_hydro_106"/>
    <property type="match status" value="1"/>
</dbReference>
<dbReference type="RefSeq" id="WP_350347567.1">
    <property type="nucleotide sequence ID" value="NZ_CP158374.1"/>
</dbReference>
<dbReference type="GO" id="GO:0016787">
    <property type="term" value="F:hydrolase activity"/>
    <property type="evidence" value="ECO:0007669"/>
    <property type="project" value="UniProtKB-KW"/>
</dbReference>
<keyword evidence="2" id="KW-0378">Hydrolase</keyword>